<keyword evidence="3" id="KW-1185">Reference proteome</keyword>
<name>A0ABS2E953_9FIRM</name>
<accession>A0ABS2E953</accession>
<organism evidence="2 3">
    <name type="scientific">Faecalicatena fissicatena</name>
    <dbReference type="NCBI Taxonomy" id="290055"/>
    <lineage>
        <taxon>Bacteria</taxon>
        <taxon>Bacillati</taxon>
        <taxon>Bacillota</taxon>
        <taxon>Clostridia</taxon>
        <taxon>Lachnospirales</taxon>
        <taxon>Lachnospiraceae</taxon>
        <taxon>Faecalicatena</taxon>
    </lineage>
</organism>
<keyword evidence="1" id="KW-0472">Membrane</keyword>
<evidence type="ECO:0008006" key="4">
    <source>
        <dbReference type="Google" id="ProtNLM"/>
    </source>
</evidence>
<protein>
    <recommendedName>
        <fullName evidence="4">DUF3784 domain-containing protein</fullName>
    </recommendedName>
</protein>
<evidence type="ECO:0000313" key="2">
    <source>
        <dbReference type="EMBL" id="MBM6738179.1"/>
    </source>
</evidence>
<feature type="transmembrane region" description="Helical" evidence="1">
    <location>
        <begin position="6"/>
        <end position="27"/>
    </location>
</feature>
<evidence type="ECO:0000256" key="1">
    <source>
        <dbReference type="SAM" id="Phobius"/>
    </source>
</evidence>
<keyword evidence="1" id="KW-0812">Transmembrane</keyword>
<proteinExistence type="predicted"/>
<dbReference type="Proteomes" id="UP000716906">
    <property type="component" value="Unassembled WGS sequence"/>
</dbReference>
<reference evidence="2 3" key="1">
    <citation type="journal article" date="2021" name="Sci. Rep.">
        <title>The distribution of antibiotic resistance genes in chicken gut microbiota commensals.</title>
        <authorList>
            <person name="Juricova H."/>
            <person name="Matiasovicova J."/>
            <person name="Kubasova T."/>
            <person name="Cejkova D."/>
            <person name="Rychlik I."/>
        </authorList>
    </citation>
    <scope>NUCLEOTIDE SEQUENCE [LARGE SCALE GENOMIC DNA]</scope>
    <source>
        <strain evidence="2 3">An773</strain>
    </source>
</reference>
<keyword evidence="1" id="KW-1133">Transmembrane helix</keyword>
<sequence length="114" mass="12641">MNSMGSFFGIVGIGAGIYCIYGYLLMVRRRQIPKGIMLPKDEDPKRCKDVEAYIKMTSAQLLLVGILLAVYGVLELINTYVASIAIPVFVAIVLVMAALIWFAVRTKKANTTYF</sequence>
<feature type="transmembrane region" description="Helical" evidence="1">
    <location>
        <begin position="80"/>
        <end position="104"/>
    </location>
</feature>
<feature type="transmembrane region" description="Helical" evidence="1">
    <location>
        <begin position="52"/>
        <end position="74"/>
    </location>
</feature>
<gene>
    <name evidence="2" type="ORF">H7U36_08730</name>
</gene>
<evidence type="ECO:0000313" key="3">
    <source>
        <dbReference type="Proteomes" id="UP000716906"/>
    </source>
</evidence>
<comment type="caution">
    <text evidence="2">The sequence shown here is derived from an EMBL/GenBank/DDBJ whole genome shotgun (WGS) entry which is preliminary data.</text>
</comment>
<dbReference type="EMBL" id="JACLYY010000007">
    <property type="protein sequence ID" value="MBM6738179.1"/>
    <property type="molecule type" value="Genomic_DNA"/>
</dbReference>